<dbReference type="Pfam" id="PF04942">
    <property type="entry name" value="CC"/>
    <property type="match status" value="1"/>
</dbReference>
<feature type="domain" description="CC" evidence="1">
    <location>
        <begin position="16"/>
        <end position="45"/>
    </location>
</feature>
<proteinExistence type="predicted"/>
<sequence>LVSSLLLHHTYAQGELTCRVVDPNWVCFMGMCPDDYSCIKDFCCKFEDIILPNVPTTSTSTE</sequence>
<comment type="caution">
    <text evidence="2">The sequence shown here is derived from an EMBL/GenBank/DDBJ whole genome shotgun (WGS) entry which is preliminary data.</text>
</comment>
<organism evidence="2 3">
    <name type="scientific">Pristionchus fissidentatus</name>
    <dbReference type="NCBI Taxonomy" id="1538716"/>
    <lineage>
        <taxon>Eukaryota</taxon>
        <taxon>Metazoa</taxon>
        <taxon>Ecdysozoa</taxon>
        <taxon>Nematoda</taxon>
        <taxon>Chromadorea</taxon>
        <taxon>Rhabditida</taxon>
        <taxon>Rhabditina</taxon>
        <taxon>Diplogasteromorpha</taxon>
        <taxon>Diplogasteroidea</taxon>
        <taxon>Neodiplogasteridae</taxon>
        <taxon>Pristionchus</taxon>
    </lineage>
</organism>
<evidence type="ECO:0000313" key="2">
    <source>
        <dbReference type="EMBL" id="GMT10194.1"/>
    </source>
</evidence>
<evidence type="ECO:0000313" key="3">
    <source>
        <dbReference type="Proteomes" id="UP001432322"/>
    </source>
</evidence>
<evidence type="ECO:0000259" key="1">
    <source>
        <dbReference type="Pfam" id="PF04942"/>
    </source>
</evidence>
<gene>
    <name evidence="2" type="ORF">PFISCL1PPCAC_1491</name>
</gene>
<dbReference type="EMBL" id="BTSY01000001">
    <property type="protein sequence ID" value="GMT10194.1"/>
    <property type="molecule type" value="Genomic_DNA"/>
</dbReference>
<feature type="non-terminal residue" evidence="2">
    <location>
        <position position="1"/>
    </location>
</feature>
<dbReference type="AlphaFoldDB" id="A0AAV5UWV9"/>
<feature type="non-terminal residue" evidence="2">
    <location>
        <position position="62"/>
    </location>
</feature>
<protein>
    <recommendedName>
        <fullName evidence="1">CC domain-containing protein</fullName>
    </recommendedName>
</protein>
<dbReference type="Proteomes" id="UP001432322">
    <property type="component" value="Unassembled WGS sequence"/>
</dbReference>
<reference evidence="2" key="1">
    <citation type="submission" date="2023-10" db="EMBL/GenBank/DDBJ databases">
        <title>Genome assembly of Pristionchus species.</title>
        <authorList>
            <person name="Yoshida K."/>
            <person name="Sommer R.J."/>
        </authorList>
    </citation>
    <scope>NUCLEOTIDE SEQUENCE</scope>
    <source>
        <strain evidence="2">RS5133</strain>
    </source>
</reference>
<keyword evidence="3" id="KW-1185">Reference proteome</keyword>
<name>A0AAV5UWV9_9BILA</name>
<accession>A0AAV5UWV9</accession>
<dbReference type="InterPro" id="IPR007026">
    <property type="entry name" value="CC_domain"/>
</dbReference>